<evidence type="ECO:0000256" key="1">
    <source>
        <dbReference type="ARBA" id="ARBA00004162"/>
    </source>
</evidence>
<name>A0A4Y8ZTU8_9SPHN</name>
<evidence type="ECO:0000256" key="3">
    <source>
        <dbReference type="ARBA" id="ARBA00022692"/>
    </source>
</evidence>
<keyword evidence="4 6" id="KW-1133">Transmembrane helix</keyword>
<dbReference type="Proteomes" id="UP000298213">
    <property type="component" value="Unassembled WGS sequence"/>
</dbReference>
<comment type="caution">
    <text evidence="8">The sequence shown here is derived from an EMBL/GenBank/DDBJ whole genome shotgun (WGS) entry which is preliminary data.</text>
</comment>
<dbReference type="InterPro" id="IPR007168">
    <property type="entry name" value="Phageshock_PspC_N"/>
</dbReference>
<dbReference type="RefSeq" id="WP_135084170.1">
    <property type="nucleotide sequence ID" value="NZ_SPDV01000007.1"/>
</dbReference>
<dbReference type="EMBL" id="SPDV01000007">
    <property type="protein sequence ID" value="TFI59468.1"/>
    <property type="molecule type" value="Genomic_DNA"/>
</dbReference>
<dbReference type="AlphaFoldDB" id="A0A4Y8ZTU8"/>
<reference evidence="8 9" key="1">
    <citation type="submission" date="2019-03" db="EMBL/GenBank/DDBJ databases">
        <title>Genome sequence of Sphingomonas sp. 17J27-24.</title>
        <authorList>
            <person name="Kim M."/>
            <person name="Maeng S."/>
            <person name="Sathiyaraj S."/>
        </authorList>
    </citation>
    <scope>NUCLEOTIDE SEQUENCE [LARGE SCALE GENOMIC DNA]</scope>
    <source>
        <strain evidence="8 9">17J27-24</strain>
    </source>
</reference>
<sequence length="60" mass="6214">MSSFALDKSNARIMGVCSGLARSTGIDLTLIRVVAVLVTLAVSGITLPLYLIAGLVAPQR</sequence>
<keyword evidence="5 6" id="KW-0472">Membrane</keyword>
<keyword evidence="3 6" id="KW-0812">Transmembrane</keyword>
<feature type="domain" description="Phage shock protein PspC N-terminal" evidence="7">
    <location>
        <begin position="6"/>
        <end position="59"/>
    </location>
</feature>
<gene>
    <name evidence="8" type="ORF">E2493_04565</name>
</gene>
<evidence type="ECO:0000259" key="7">
    <source>
        <dbReference type="Pfam" id="PF04024"/>
    </source>
</evidence>
<feature type="transmembrane region" description="Helical" evidence="6">
    <location>
        <begin position="30"/>
        <end position="57"/>
    </location>
</feature>
<organism evidence="8 9">
    <name type="scientific">Sphingomonas parva</name>
    <dbReference type="NCBI Taxonomy" id="2555898"/>
    <lineage>
        <taxon>Bacteria</taxon>
        <taxon>Pseudomonadati</taxon>
        <taxon>Pseudomonadota</taxon>
        <taxon>Alphaproteobacteria</taxon>
        <taxon>Sphingomonadales</taxon>
        <taxon>Sphingomonadaceae</taxon>
        <taxon>Sphingomonas</taxon>
    </lineage>
</organism>
<accession>A0A4Y8ZTU8</accession>
<comment type="subcellular location">
    <subcellularLocation>
        <location evidence="1">Cell membrane</location>
        <topology evidence="1">Single-pass membrane protein</topology>
    </subcellularLocation>
</comment>
<proteinExistence type="predicted"/>
<evidence type="ECO:0000313" key="9">
    <source>
        <dbReference type="Proteomes" id="UP000298213"/>
    </source>
</evidence>
<dbReference type="InterPro" id="IPR052027">
    <property type="entry name" value="PspC"/>
</dbReference>
<dbReference type="OrthoDB" id="7359894at2"/>
<evidence type="ECO:0000256" key="2">
    <source>
        <dbReference type="ARBA" id="ARBA00022475"/>
    </source>
</evidence>
<dbReference type="Pfam" id="PF04024">
    <property type="entry name" value="PspC"/>
    <property type="match status" value="1"/>
</dbReference>
<keyword evidence="9" id="KW-1185">Reference proteome</keyword>
<evidence type="ECO:0000256" key="5">
    <source>
        <dbReference type="ARBA" id="ARBA00023136"/>
    </source>
</evidence>
<protein>
    <submittedName>
        <fullName evidence="8">PspC domain-containing protein</fullName>
    </submittedName>
</protein>
<evidence type="ECO:0000256" key="6">
    <source>
        <dbReference type="SAM" id="Phobius"/>
    </source>
</evidence>
<dbReference type="PANTHER" id="PTHR33885">
    <property type="entry name" value="PHAGE SHOCK PROTEIN C"/>
    <property type="match status" value="1"/>
</dbReference>
<keyword evidence="2" id="KW-1003">Cell membrane</keyword>
<dbReference type="GO" id="GO:0005886">
    <property type="term" value="C:plasma membrane"/>
    <property type="evidence" value="ECO:0007669"/>
    <property type="project" value="UniProtKB-SubCell"/>
</dbReference>
<evidence type="ECO:0000256" key="4">
    <source>
        <dbReference type="ARBA" id="ARBA00022989"/>
    </source>
</evidence>
<evidence type="ECO:0000313" key="8">
    <source>
        <dbReference type="EMBL" id="TFI59468.1"/>
    </source>
</evidence>
<dbReference type="PANTHER" id="PTHR33885:SF3">
    <property type="entry name" value="PHAGE SHOCK PROTEIN C"/>
    <property type="match status" value="1"/>
</dbReference>